<feature type="domain" description="TIL" evidence="5">
    <location>
        <begin position="63"/>
        <end position="118"/>
    </location>
</feature>
<name>A0A182TWE7_9DIPT</name>
<evidence type="ECO:0000256" key="1">
    <source>
        <dbReference type="ARBA" id="ARBA00022690"/>
    </source>
</evidence>
<evidence type="ECO:0000313" key="6">
    <source>
        <dbReference type="EnsemblMetazoa" id="AMEC009517-PA"/>
    </source>
</evidence>
<evidence type="ECO:0000313" key="7">
    <source>
        <dbReference type="Proteomes" id="UP000075902"/>
    </source>
</evidence>
<dbReference type="FunFam" id="2.10.25.10:FF:000674">
    <property type="entry name" value="Mucin-2"/>
    <property type="match status" value="1"/>
</dbReference>
<keyword evidence="7" id="KW-1185">Reference proteome</keyword>
<evidence type="ECO:0000256" key="4">
    <source>
        <dbReference type="SAM" id="SignalP"/>
    </source>
</evidence>
<sequence>MARLRVLALVLLVSCIVVIASAEKTSADVEAEHGETVPATPEPSTTEAMEEETPPPKIECSDPREVYNECGSSCDDRTCEDMGRGDHLACTKHCVEGCFCRNGYVRDKQDRCIPSYRCGKGSL</sequence>
<keyword evidence="2" id="KW-1015">Disulfide bond</keyword>
<dbReference type="STRING" id="34690.A0A182TWE7"/>
<dbReference type="InterPro" id="IPR051368">
    <property type="entry name" value="SerProtInhib-TIL_Domain"/>
</dbReference>
<feature type="signal peptide" evidence="4">
    <location>
        <begin position="1"/>
        <end position="22"/>
    </location>
</feature>
<keyword evidence="4" id="KW-0732">Signal</keyword>
<protein>
    <submittedName>
        <fullName evidence="6">TIL domain-containing protein</fullName>
    </submittedName>
</protein>
<accession>A0A182TWE7</accession>
<dbReference type="SUPFAM" id="SSF57567">
    <property type="entry name" value="Serine protease inhibitors"/>
    <property type="match status" value="1"/>
</dbReference>
<dbReference type="Gene3D" id="2.10.25.10">
    <property type="entry name" value="Laminin"/>
    <property type="match status" value="1"/>
</dbReference>
<dbReference type="PANTHER" id="PTHR23259">
    <property type="entry name" value="RIDDLE"/>
    <property type="match status" value="1"/>
</dbReference>
<feature type="compositionally biased region" description="Low complexity" evidence="3">
    <location>
        <begin position="36"/>
        <end position="47"/>
    </location>
</feature>
<dbReference type="InterPro" id="IPR002919">
    <property type="entry name" value="TIL_dom"/>
</dbReference>
<dbReference type="VEuPathDB" id="VectorBase:AMEC009517"/>
<feature type="chain" id="PRO_5008137408" evidence="4">
    <location>
        <begin position="23"/>
        <end position="123"/>
    </location>
</feature>
<proteinExistence type="predicted"/>
<feature type="region of interest" description="Disordered" evidence="3">
    <location>
        <begin position="27"/>
        <end position="60"/>
    </location>
</feature>
<organism evidence="6 7">
    <name type="scientific">Anopheles melas</name>
    <dbReference type="NCBI Taxonomy" id="34690"/>
    <lineage>
        <taxon>Eukaryota</taxon>
        <taxon>Metazoa</taxon>
        <taxon>Ecdysozoa</taxon>
        <taxon>Arthropoda</taxon>
        <taxon>Hexapoda</taxon>
        <taxon>Insecta</taxon>
        <taxon>Pterygota</taxon>
        <taxon>Neoptera</taxon>
        <taxon>Endopterygota</taxon>
        <taxon>Diptera</taxon>
        <taxon>Nematocera</taxon>
        <taxon>Culicoidea</taxon>
        <taxon>Culicidae</taxon>
        <taxon>Anophelinae</taxon>
        <taxon>Anopheles</taxon>
    </lineage>
</organism>
<evidence type="ECO:0000259" key="5">
    <source>
        <dbReference type="Pfam" id="PF01826"/>
    </source>
</evidence>
<evidence type="ECO:0000256" key="2">
    <source>
        <dbReference type="ARBA" id="ARBA00023157"/>
    </source>
</evidence>
<reference evidence="7" key="1">
    <citation type="submission" date="2014-01" db="EMBL/GenBank/DDBJ databases">
        <title>The Genome Sequence of Anopheles melas CM1001059_A (V2).</title>
        <authorList>
            <consortium name="The Broad Institute Genomics Platform"/>
            <person name="Neafsey D.E."/>
            <person name="Besansky N."/>
            <person name="Howell P."/>
            <person name="Walton C."/>
            <person name="Young S.K."/>
            <person name="Zeng Q."/>
            <person name="Gargeya S."/>
            <person name="Fitzgerald M."/>
            <person name="Haas B."/>
            <person name="Abouelleil A."/>
            <person name="Allen A.W."/>
            <person name="Alvarado L."/>
            <person name="Arachchi H.M."/>
            <person name="Berlin A.M."/>
            <person name="Chapman S.B."/>
            <person name="Gainer-Dewar J."/>
            <person name="Goldberg J."/>
            <person name="Griggs A."/>
            <person name="Gujja S."/>
            <person name="Hansen M."/>
            <person name="Howarth C."/>
            <person name="Imamovic A."/>
            <person name="Ireland A."/>
            <person name="Larimer J."/>
            <person name="McCowan C."/>
            <person name="Murphy C."/>
            <person name="Pearson M."/>
            <person name="Poon T.W."/>
            <person name="Priest M."/>
            <person name="Roberts A."/>
            <person name="Saif S."/>
            <person name="Shea T."/>
            <person name="Sisk P."/>
            <person name="Sykes S."/>
            <person name="Wortman J."/>
            <person name="Nusbaum C."/>
            <person name="Birren B."/>
        </authorList>
    </citation>
    <scope>NUCLEOTIDE SEQUENCE [LARGE SCALE GENOMIC DNA]</scope>
    <source>
        <strain evidence="7">CM1001059</strain>
    </source>
</reference>
<reference evidence="6" key="2">
    <citation type="submission" date="2020-05" db="UniProtKB">
        <authorList>
            <consortium name="EnsemblMetazoa"/>
        </authorList>
    </citation>
    <scope>IDENTIFICATION</scope>
    <source>
        <strain evidence="6">CM1001059</strain>
    </source>
</reference>
<dbReference type="EnsemblMetazoa" id="AMEC009517-RA">
    <property type="protein sequence ID" value="AMEC009517-PA"/>
    <property type="gene ID" value="AMEC009517"/>
</dbReference>
<dbReference type="CDD" id="cd19941">
    <property type="entry name" value="TIL"/>
    <property type="match status" value="1"/>
</dbReference>
<dbReference type="Proteomes" id="UP000075902">
    <property type="component" value="Unassembled WGS sequence"/>
</dbReference>
<dbReference type="InterPro" id="IPR036084">
    <property type="entry name" value="Ser_inhib-like_sf"/>
</dbReference>
<dbReference type="PANTHER" id="PTHR23259:SF70">
    <property type="entry name" value="ACCESSORY GLAND PROTEIN ACP62F-RELATED"/>
    <property type="match status" value="1"/>
</dbReference>
<dbReference type="GO" id="GO:0030414">
    <property type="term" value="F:peptidase inhibitor activity"/>
    <property type="evidence" value="ECO:0007669"/>
    <property type="project" value="UniProtKB-KW"/>
</dbReference>
<dbReference type="Pfam" id="PF01826">
    <property type="entry name" value="TIL"/>
    <property type="match status" value="1"/>
</dbReference>
<dbReference type="AlphaFoldDB" id="A0A182TWE7"/>
<evidence type="ECO:0000256" key="3">
    <source>
        <dbReference type="SAM" id="MobiDB-lite"/>
    </source>
</evidence>
<keyword evidence="1" id="KW-0646">Protease inhibitor</keyword>